<keyword evidence="2" id="KW-1133">Transmembrane helix</keyword>
<evidence type="ECO:0000256" key="1">
    <source>
        <dbReference type="SAM" id="MobiDB-lite"/>
    </source>
</evidence>
<feature type="transmembrane region" description="Helical" evidence="2">
    <location>
        <begin position="6"/>
        <end position="27"/>
    </location>
</feature>
<feature type="region of interest" description="Disordered" evidence="1">
    <location>
        <begin position="33"/>
        <end position="110"/>
    </location>
</feature>
<dbReference type="Proteomes" id="UP000025227">
    <property type="component" value="Unplaced"/>
</dbReference>
<reference evidence="4" key="1">
    <citation type="submission" date="2020-12" db="UniProtKB">
        <authorList>
            <consortium name="WormBaseParasite"/>
        </authorList>
    </citation>
    <scope>IDENTIFICATION</scope>
    <source>
        <strain evidence="4">MHco3</strain>
    </source>
</reference>
<dbReference type="WBParaSite" id="HCON_00160140-00001">
    <property type="protein sequence ID" value="HCON_00160140-00001"/>
    <property type="gene ID" value="HCON_00160140"/>
</dbReference>
<keyword evidence="2" id="KW-0812">Transmembrane</keyword>
<organism evidence="3 4">
    <name type="scientific">Haemonchus contortus</name>
    <name type="common">Barber pole worm</name>
    <dbReference type="NCBI Taxonomy" id="6289"/>
    <lineage>
        <taxon>Eukaryota</taxon>
        <taxon>Metazoa</taxon>
        <taxon>Ecdysozoa</taxon>
        <taxon>Nematoda</taxon>
        <taxon>Chromadorea</taxon>
        <taxon>Rhabditida</taxon>
        <taxon>Rhabditina</taxon>
        <taxon>Rhabditomorpha</taxon>
        <taxon>Strongyloidea</taxon>
        <taxon>Trichostrongylidae</taxon>
        <taxon>Haemonchus</taxon>
    </lineage>
</organism>
<feature type="compositionally biased region" description="Polar residues" evidence="1">
    <location>
        <begin position="89"/>
        <end position="100"/>
    </location>
</feature>
<keyword evidence="2" id="KW-0472">Membrane</keyword>
<dbReference type="OrthoDB" id="5874797at2759"/>
<feature type="compositionally biased region" description="Basic residues" evidence="1">
    <location>
        <begin position="54"/>
        <end position="85"/>
    </location>
</feature>
<evidence type="ECO:0000256" key="2">
    <source>
        <dbReference type="SAM" id="Phobius"/>
    </source>
</evidence>
<protein>
    <submittedName>
        <fullName evidence="4">Secreted protein</fullName>
    </submittedName>
</protein>
<evidence type="ECO:0000313" key="4">
    <source>
        <dbReference type="WBParaSite" id="HCON_00160140-00001"/>
    </source>
</evidence>
<dbReference type="AlphaFoldDB" id="A0A7I4YZ19"/>
<sequence>MINLLHGTILGIYLLSMVTYLFTTCFASRRLPISPLKYDPDDPSTFPPEERAPGGKRKPSKKKTVKRNAKTHRKSKSKAKTKSKSRSTQLDATSQVTTSMKGPPPAPLRQANDLETVNAMPSAWGAVQEFGGPIVLVGGKEKPEAAATKNKV</sequence>
<keyword evidence="3" id="KW-1185">Reference proteome</keyword>
<accession>A0A7I4YZ19</accession>
<name>A0A7I4YZ19_HAECO</name>
<proteinExistence type="predicted"/>
<evidence type="ECO:0000313" key="3">
    <source>
        <dbReference type="Proteomes" id="UP000025227"/>
    </source>
</evidence>